<dbReference type="GO" id="GO:0004842">
    <property type="term" value="F:ubiquitin-protein transferase activity"/>
    <property type="evidence" value="ECO:0007669"/>
    <property type="project" value="InterPro"/>
</dbReference>
<evidence type="ECO:0000256" key="1">
    <source>
        <dbReference type="SAM" id="MobiDB-lite"/>
    </source>
</evidence>
<dbReference type="AlphaFoldDB" id="A0AAV6FP08"/>
<proteinExistence type="predicted"/>
<dbReference type="EMBL" id="JADWDJ010000022">
    <property type="protein sequence ID" value="KAG5263256.1"/>
    <property type="molecule type" value="Genomic_DNA"/>
</dbReference>
<keyword evidence="3" id="KW-1185">Reference proteome</keyword>
<accession>A0AAV6FP08</accession>
<gene>
    <name evidence="2" type="ORF">AALO_G00284340</name>
</gene>
<comment type="caution">
    <text evidence="2">The sequence shown here is derived from an EMBL/GenBank/DDBJ whole genome shotgun (WGS) entry which is preliminary data.</text>
</comment>
<reference evidence="2" key="1">
    <citation type="submission" date="2020-10" db="EMBL/GenBank/DDBJ databases">
        <title>Chromosome-scale genome assembly of the Allis shad, Alosa alosa.</title>
        <authorList>
            <person name="Margot Z."/>
            <person name="Christophe K."/>
            <person name="Cabau C."/>
            <person name="Louis A."/>
            <person name="Berthelot C."/>
            <person name="Parey E."/>
            <person name="Roest Crollius H."/>
            <person name="Montfort J."/>
            <person name="Robinson-Rechavi M."/>
            <person name="Bucao C."/>
            <person name="Bouchez O."/>
            <person name="Gislard M."/>
            <person name="Lluch J."/>
            <person name="Milhes M."/>
            <person name="Lampietro C."/>
            <person name="Lopez Roques C."/>
            <person name="Donnadieu C."/>
            <person name="Braasch I."/>
            <person name="Desvignes T."/>
            <person name="Postlethwait J."/>
            <person name="Bobe J."/>
            <person name="Guiguen Y."/>
        </authorList>
    </citation>
    <scope>NUCLEOTIDE SEQUENCE</scope>
    <source>
        <strain evidence="2">M-15738</strain>
        <tissue evidence="2">Blood</tissue>
    </source>
</reference>
<dbReference type="Proteomes" id="UP000823561">
    <property type="component" value="Chromosome 22"/>
</dbReference>
<evidence type="ECO:0000313" key="2">
    <source>
        <dbReference type="EMBL" id="KAG5263256.1"/>
    </source>
</evidence>
<feature type="region of interest" description="Disordered" evidence="1">
    <location>
        <begin position="27"/>
        <end position="63"/>
    </location>
</feature>
<dbReference type="SUPFAM" id="SSF56204">
    <property type="entry name" value="Hect, E3 ligase catalytic domain"/>
    <property type="match status" value="1"/>
</dbReference>
<evidence type="ECO:0000313" key="3">
    <source>
        <dbReference type="Proteomes" id="UP000823561"/>
    </source>
</evidence>
<sequence>MADQGNQLNNIMTTAQNLLTLLSRVRQGEGQSQPPVQGQSQPPVQGQRQAVPRPSVQQEMARSFPGLFRKEVRGKKRFTPYARPQKSFTVKFFLMDEQHCKTPTGEEELQLMLAGLGKRSLALTESTTHTELTDLLLEAYPKLGTISGGWMLHKSTGGGGQRKLVVIPPDSEGYTGQQIKSVTGNGKYTLFIAPLQEQIDRTPLPPDAREFHNMPKSPCANCGVMIPLQALPSHIESCKDSIDLCSSSEESYEHDLSPEKTAECPVCRKDFNINVIEAHASGCGLRSAAHEGNRKTSALSLNSFQSLEEILEWVTLQVDDGDGIDTGALSKEFFTEMIAEIENKLFVGGADKKGKNPLYCLSSLDQNHFRTAGEMMVASVAQGGPPPNFMREWCYKYLTTQTDSDSMHVSVSDVTDPELVQLITEVNSATDDSIHTLISIVNCGFTGKISCVNKDAIVRYF</sequence>
<dbReference type="Gene3D" id="3.90.1750.10">
    <property type="entry name" value="Hect, E3 ligase catalytic domains"/>
    <property type="match status" value="1"/>
</dbReference>
<organism evidence="2 3">
    <name type="scientific">Alosa alosa</name>
    <name type="common">allis shad</name>
    <dbReference type="NCBI Taxonomy" id="278164"/>
    <lineage>
        <taxon>Eukaryota</taxon>
        <taxon>Metazoa</taxon>
        <taxon>Chordata</taxon>
        <taxon>Craniata</taxon>
        <taxon>Vertebrata</taxon>
        <taxon>Euteleostomi</taxon>
        <taxon>Actinopterygii</taxon>
        <taxon>Neopterygii</taxon>
        <taxon>Teleostei</taxon>
        <taxon>Clupei</taxon>
        <taxon>Clupeiformes</taxon>
        <taxon>Clupeoidei</taxon>
        <taxon>Clupeidae</taxon>
        <taxon>Alosa</taxon>
    </lineage>
</organism>
<dbReference type="InterPro" id="IPR035983">
    <property type="entry name" value="Hect_E3_ubiquitin_ligase"/>
</dbReference>
<name>A0AAV6FP08_9TELE</name>
<feature type="compositionally biased region" description="Low complexity" evidence="1">
    <location>
        <begin position="28"/>
        <end position="49"/>
    </location>
</feature>
<protein>
    <submittedName>
        <fullName evidence="2">Uncharacterized protein</fullName>
    </submittedName>
</protein>